<dbReference type="OrthoDB" id="9428839at2759"/>
<evidence type="ECO:0000256" key="2">
    <source>
        <dbReference type="ARBA" id="ARBA00022692"/>
    </source>
</evidence>
<evidence type="ECO:0000256" key="4">
    <source>
        <dbReference type="ARBA" id="ARBA00022753"/>
    </source>
</evidence>
<dbReference type="InterPro" id="IPR048528">
    <property type="entry name" value="Lamp2-like_luminal"/>
</dbReference>
<keyword evidence="7" id="KW-0325">Glycoprotein</keyword>
<keyword evidence="8" id="KW-1015">Disulfide bond</keyword>
<evidence type="ECO:0000313" key="12">
    <source>
        <dbReference type="Proteomes" id="UP000314294"/>
    </source>
</evidence>
<dbReference type="GO" id="GO:0072594">
    <property type="term" value="P:establishment of protein localization to organelle"/>
    <property type="evidence" value="ECO:0007669"/>
    <property type="project" value="TreeGrafter"/>
</dbReference>
<dbReference type="GO" id="GO:0005886">
    <property type="term" value="C:plasma membrane"/>
    <property type="evidence" value="ECO:0007669"/>
    <property type="project" value="TreeGrafter"/>
</dbReference>
<evidence type="ECO:0000313" key="11">
    <source>
        <dbReference type="EMBL" id="TNN53079.1"/>
    </source>
</evidence>
<evidence type="ECO:0000256" key="7">
    <source>
        <dbReference type="ARBA" id="ARBA00023180"/>
    </source>
</evidence>
<accession>A0A4Z2GI64</accession>
<keyword evidence="12" id="KW-1185">Reference proteome</keyword>
<dbReference type="Gene3D" id="2.40.160.110">
    <property type="match status" value="1"/>
</dbReference>
<evidence type="ECO:0000256" key="1">
    <source>
        <dbReference type="ARBA" id="ARBA00004530"/>
    </source>
</evidence>
<gene>
    <name evidence="11" type="primary">Lamp1</name>
    <name evidence="11" type="ORF">EYF80_036714</name>
</gene>
<dbReference type="PROSITE" id="PS51407">
    <property type="entry name" value="LAMP_3"/>
    <property type="match status" value="1"/>
</dbReference>
<evidence type="ECO:0000256" key="8">
    <source>
        <dbReference type="PROSITE-ProRule" id="PRU00740"/>
    </source>
</evidence>
<dbReference type="PANTHER" id="PTHR11506:SF30">
    <property type="entry name" value="LYSOSOME-ASSOCIATED MEMBRANE GLYCOPROTEIN 3"/>
    <property type="match status" value="1"/>
</dbReference>
<protein>
    <submittedName>
        <fullName evidence="11">Lysosome-associated membrane glycoprotein 1</fullName>
    </submittedName>
</protein>
<comment type="similarity">
    <text evidence="8">Belongs to the LAMP family.</text>
</comment>
<proteinExistence type="inferred from homology"/>
<evidence type="ECO:0000256" key="6">
    <source>
        <dbReference type="ARBA" id="ARBA00023136"/>
    </source>
</evidence>
<comment type="subcellular location">
    <subcellularLocation>
        <location evidence="1">Endosome membrane</location>
        <topology evidence="1">Single-pass type I membrane protein</topology>
    </subcellularLocation>
    <subcellularLocation>
        <location evidence="8">Lysosome membrane</location>
        <topology evidence="8">Single-pass type I membrane protein</topology>
    </subcellularLocation>
</comment>
<keyword evidence="8" id="KW-0458">Lysosome</keyword>
<dbReference type="Proteomes" id="UP000314294">
    <property type="component" value="Unassembled WGS sequence"/>
</dbReference>
<keyword evidence="4" id="KW-0967">Endosome</keyword>
<evidence type="ECO:0000256" key="3">
    <source>
        <dbReference type="ARBA" id="ARBA00022729"/>
    </source>
</evidence>
<reference evidence="11 12" key="1">
    <citation type="submission" date="2019-03" db="EMBL/GenBank/DDBJ databases">
        <title>First draft genome of Liparis tanakae, snailfish: a comprehensive survey of snailfish specific genes.</title>
        <authorList>
            <person name="Kim W."/>
            <person name="Song I."/>
            <person name="Jeong J.-H."/>
            <person name="Kim D."/>
            <person name="Kim S."/>
            <person name="Ryu S."/>
            <person name="Song J.Y."/>
            <person name="Lee S.K."/>
        </authorList>
    </citation>
    <scope>NUCLEOTIDE SEQUENCE [LARGE SCALE GENOMIC DNA]</scope>
    <source>
        <tissue evidence="11">Muscle</tissue>
    </source>
</reference>
<name>A0A4Z2GI64_9TELE</name>
<sequence>MELYLEMETERGNFRSSELSSISIGQPRQEAFSGMISWSGEEKDCGQTELWRHSRPSTHSPTLLLIVGSARLGYRGKEKSKDKFIEYNKKTWYFPLEPSRVRTSGYCGKEAAVLSLALPHGAASLQFTFREDKSVFYVDKLTAHVSPLPVCRGCANKTYSGALAHEKLFAAGHGQSFKCQSEQLLWTSSELSIRLVPLRLQAFTLPAAPRGSEVECWPDFNKRALPIIAEATGLGLFLIAVMTFLFIKDRRREGYDRL</sequence>
<organism evidence="11 12">
    <name type="scientific">Liparis tanakae</name>
    <name type="common">Tanaka's snailfish</name>
    <dbReference type="NCBI Taxonomy" id="230148"/>
    <lineage>
        <taxon>Eukaryota</taxon>
        <taxon>Metazoa</taxon>
        <taxon>Chordata</taxon>
        <taxon>Craniata</taxon>
        <taxon>Vertebrata</taxon>
        <taxon>Euteleostomi</taxon>
        <taxon>Actinopterygii</taxon>
        <taxon>Neopterygii</taxon>
        <taxon>Teleostei</taxon>
        <taxon>Neoteleostei</taxon>
        <taxon>Acanthomorphata</taxon>
        <taxon>Eupercaria</taxon>
        <taxon>Perciformes</taxon>
        <taxon>Cottioidei</taxon>
        <taxon>Cottales</taxon>
        <taxon>Liparidae</taxon>
        <taxon>Liparis</taxon>
    </lineage>
</organism>
<evidence type="ECO:0000259" key="10">
    <source>
        <dbReference type="Pfam" id="PF01299"/>
    </source>
</evidence>
<dbReference type="Pfam" id="PF01299">
    <property type="entry name" value="Lamp2-like_luminal"/>
    <property type="match status" value="1"/>
</dbReference>
<keyword evidence="3" id="KW-0732">Signal</keyword>
<dbReference type="AlphaFoldDB" id="A0A4Z2GI64"/>
<evidence type="ECO:0000256" key="5">
    <source>
        <dbReference type="ARBA" id="ARBA00022989"/>
    </source>
</evidence>
<comment type="caution">
    <text evidence="8">Lacks conserved residue(s) required for the propagation of feature annotation.</text>
</comment>
<keyword evidence="5 9" id="KW-1133">Transmembrane helix</keyword>
<feature type="disulfide bond" evidence="8">
    <location>
        <begin position="179"/>
        <end position="216"/>
    </location>
</feature>
<dbReference type="GO" id="GO:0031902">
    <property type="term" value="C:late endosome membrane"/>
    <property type="evidence" value="ECO:0007669"/>
    <property type="project" value="TreeGrafter"/>
</dbReference>
<keyword evidence="6 8" id="KW-0472">Membrane</keyword>
<evidence type="ECO:0000256" key="9">
    <source>
        <dbReference type="SAM" id="Phobius"/>
    </source>
</evidence>
<dbReference type="PANTHER" id="PTHR11506">
    <property type="entry name" value="LYSOSOME-ASSOCIATED MEMBRANE GLYCOPROTEIN"/>
    <property type="match status" value="1"/>
</dbReference>
<feature type="transmembrane region" description="Helical" evidence="9">
    <location>
        <begin position="224"/>
        <end position="247"/>
    </location>
</feature>
<dbReference type="GO" id="GO:0005765">
    <property type="term" value="C:lysosomal membrane"/>
    <property type="evidence" value="ECO:0007669"/>
    <property type="project" value="UniProtKB-SubCell"/>
</dbReference>
<keyword evidence="2 8" id="KW-0812">Transmembrane</keyword>
<feature type="domain" description="Lysosome-associated membrane glycoprotein 2-like luminal" evidence="10">
    <location>
        <begin position="89"/>
        <end position="205"/>
    </location>
</feature>
<dbReference type="EMBL" id="SRLO01000527">
    <property type="protein sequence ID" value="TNN53079.1"/>
    <property type="molecule type" value="Genomic_DNA"/>
</dbReference>
<comment type="caution">
    <text evidence="11">The sequence shown here is derived from an EMBL/GenBank/DDBJ whole genome shotgun (WGS) entry which is preliminary data.</text>
</comment>
<dbReference type="InterPro" id="IPR002000">
    <property type="entry name" value="Lysosome-assoc_membr_glycop"/>
</dbReference>